<feature type="transmembrane region" description="Helical" evidence="1">
    <location>
        <begin position="6"/>
        <end position="23"/>
    </location>
</feature>
<dbReference type="AlphaFoldDB" id="A0A388LYV4"/>
<gene>
    <name evidence="2" type="ORF">CBR_g45446</name>
</gene>
<dbReference type="Gramene" id="GBG87389">
    <property type="protein sequence ID" value="GBG87389"/>
    <property type="gene ID" value="CBR_g45446"/>
</dbReference>
<evidence type="ECO:0000256" key="1">
    <source>
        <dbReference type="SAM" id="Phobius"/>
    </source>
</evidence>
<name>A0A388LYV4_CHABU</name>
<keyword evidence="3" id="KW-1185">Reference proteome</keyword>
<protein>
    <submittedName>
        <fullName evidence="2">Uncharacterized protein</fullName>
    </submittedName>
</protein>
<dbReference type="EMBL" id="BFEA01000610">
    <property type="protein sequence ID" value="GBG87389.1"/>
    <property type="molecule type" value="Genomic_DNA"/>
</dbReference>
<evidence type="ECO:0000313" key="3">
    <source>
        <dbReference type="Proteomes" id="UP000265515"/>
    </source>
</evidence>
<reference evidence="2 3" key="1">
    <citation type="journal article" date="2018" name="Cell">
        <title>The Chara Genome: Secondary Complexity and Implications for Plant Terrestrialization.</title>
        <authorList>
            <person name="Nishiyama T."/>
            <person name="Sakayama H."/>
            <person name="Vries J.D."/>
            <person name="Buschmann H."/>
            <person name="Saint-Marcoux D."/>
            <person name="Ullrich K.K."/>
            <person name="Haas F.B."/>
            <person name="Vanderstraeten L."/>
            <person name="Becker D."/>
            <person name="Lang D."/>
            <person name="Vosolsobe S."/>
            <person name="Rombauts S."/>
            <person name="Wilhelmsson P.K.I."/>
            <person name="Janitza P."/>
            <person name="Kern R."/>
            <person name="Heyl A."/>
            <person name="Rumpler F."/>
            <person name="Villalobos L.I.A.C."/>
            <person name="Clay J.M."/>
            <person name="Skokan R."/>
            <person name="Toyoda A."/>
            <person name="Suzuki Y."/>
            <person name="Kagoshima H."/>
            <person name="Schijlen E."/>
            <person name="Tajeshwar N."/>
            <person name="Catarino B."/>
            <person name="Hetherington A.J."/>
            <person name="Saltykova A."/>
            <person name="Bonnot C."/>
            <person name="Breuninger H."/>
            <person name="Symeonidi A."/>
            <person name="Radhakrishnan G.V."/>
            <person name="Van Nieuwerburgh F."/>
            <person name="Deforce D."/>
            <person name="Chang C."/>
            <person name="Karol K.G."/>
            <person name="Hedrich R."/>
            <person name="Ulvskov P."/>
            <person name="Glockner G."/>
            <person name="Delwiche C.F."/>
            <person name="Petrasek J."/>
            <person name="Van de Peer Y."/>
            <person name="Friml J."/>
            <person name="Beilby M."/>
            <person name="Dolan L."/>
            <person name="Kohara Y."/>
            <person name="Sugano S."/>
            <person name="Fujiyama A."/>
            <person name="Delaux P.-M."/>
            <person name="Quint M."/>
            <person name="TheiBen G."/>
            <person name="Hagemann M."/>
            <person name="Harholt J."/>
            <person name="Dunand C."/>
            <person name="Zachgo S."/>
            <person name="Langdale J."/>
            <person name="Maumus F."/>
            <person name="Straeten D.V.D."/>
            <person name="Gould S.B."/>
            <person name="Rensing S.A."/>
        </authorList>
    </citation>
    <scope>NUCLEOTIDE SEQUENCE [LARGE SCALE GENOMIC DNA]</scope>
    <source>
        <strain evidence="2 3">S276</strain>
    </source>
</reference>
<comment type="caution">
    <text evidence="2">The sequence shown here is derived from an EMBL/GenBank/DDBJ whole genome shotgun (WGS) entry which is preliminary data.</text>
</comment>
<keyword evidence="1" id="KW-0812">Transmembrane</keyword>
<accession>A0A388LYV4</accession>
<dbReference type="Proteomes" id="UP000265515">
    <property type="component" value="Unassembled WGS sequence"/>
</dbReference>
<keyword evidence="1" id="KW-0472">Membrane</keyword>
<keyword evidence="1" id="KW-1133">Transmembrane helix</keyword>
<evidence type="ECO:0000313" key="2">
    <source>
        <dbReference type="EMBL" id="GBG87389.1"/>
    </source>
</evidence>
<sequence length="73" mass="8128">MGGCPLDAATISVFVLCYVCYLRRLQSYFLREMHSDKRGQVHVKAAWHVSCSAVCAAKALFVTSHLSMNECCI</sequence>
<organism evidence="2 3">
    <name type="scientific">Chara braunii</name>
    <name type="common">Braun's stonewort</name>
    <dbReference type="NCBI Taxonomy" id="69332"/>
    <lineage>
        <taxon>Eukaryota</taxon>
        <taxon>Viridiplantae</taxon>
        <taxon>Streptophyta</taxon>
        <taxon>Charophyceae</taxon>
        <taxon>Charales</taxon>
        <taxon>Characeae</taxon>
        <taxon>Chara</taxon>
    </lineage>
</organism>
<proteinExistence type="predicted"/>